<dbReference type="PROSITE" id="PS51272">
    <property type="entry name" value="SLH"/>
    <property type="match status" value="3"/>
</dbReference>
<evidence type="ECO:0000313" key="9">
    <source>
        <dbReference type="EMBL" id="RAP73972.1"/>
    </source>
</evidence>
<dbReference type="InterPro" id="IPR000209">
    <property type="entry name" value="Peptidase_S8/S53_dom"/>
</dbReference>
<dbReference type="PROSITE" id="PS00136">
    <property type="entry name" value="SUBTILASE_ASP"/>
    <property type="match status" value="1"/>
</dbReference>
<keyword evidence="7" id="KW-0472">Membrane</keyword>
<dbReference type="PANTHER" id="PTHR43399:SF4">
    <property type="entry name" value="CELL WALL-ASSOCIATED PROTEASE"/>
    <property type="match status" value="1"/>
</dbReference>
<dbReference type="OrthoDB" id="9798386at2"/>
<evidence type="ECO:0000256" key="7">
    <source>
        <dbReference type="SAM" id="Phobius"/>
    </source>
</evidence>
<evidence type="ECO:0000256" key="3">
    <source>
        <dbReference type="ARBA" id="ARBA00022801"/>
    </source>
</evidence>
<feature type="domain" description="SLH" evidence="8">
    <location>
        <begin position="904"/>
        <end position="967"/>
    </location>
</feature>
<proteinExistence type="inferred from homology"/>
<evidence type="ECO:0000256" key="1">
    <source>
        <dbReference type="ARBA" id="ARBA00011073"/>
    </source>
</evidence>
<evidence type="ECO:0000259" key="8">
    <source>
        <dbReference type="PROSITE" id="PS51272"/>
    </source>
</evidence>
<dbReference type="EMBL" id="QLUW01000005">
    <property type="protein sequence ID" value="RAP73972.1"/>
    <property type="molecule type" value="Genomic_DNA"/>
</dbReference>
<accession>A0A328TWE6</accession>
<dbReference type="Pfam" id="PF00082">
    <property type="entry name" value="Peptidase_S8"/>
    <property type="match status" value="1"/>
</dbReference>
<comment type="similarity">
    <text evidence="1 5 6">Belongs to the peptidase S8 family.</text>
</comment>
<feature type="active site" description="Charge relay system" evidence="5">
    <location>
        <position position="268"/>
    </location>
</feature>
<dbReference type="PROSITE" id="PS51892">
    <property type="entry name" value="SUBTILASE"/>
    <property type="match status" value="1"/>
</dbReference>
<organism evidence="9 10">
    <name type="scientific">Paenibacillus montanisoli</name>
    <dbReference type="NCBI Taxonomy" id="2081970"/>
    <lineage>
        <taxon>Bacteria</taxon>
        <taxon>Bacillati</taxon>
        <taxon>Bacillota</taxon>
        <taxon>Bacilli</taxon>
        <taxon>Bacillales</taxon>
        <taxon>Paenibacillaceae</taxon>
        <taxon>Paenibacillus</taxon>
    </lineage>
</organism>
<feature type="transmembrane region" description="Helical" evidence="7">
    <location>
        <begin position="63"/>
        <end position="87"/>
    </location>
</feature>
<keyword evidence="7" id="KW-1133">Transmembrane helix</keyword>
<feature type="domain" description="SLH" evidence="8">
    <location>
        <begin position="968"/>
        <end position="1020"/>
    </location>
</feature>
<dbReference type="Pfam" id="PF00395">
    <property type="entry name" value="SLH"/>
    <property type="match status" value="3"/>
</dbReference>
<dbReference type="PROSITE" id="PS00138">
    <property type="entry name" value="SUBTILASE_SER"/>
    <property type="match status" value="1"/>
</dbReference>
<dbReference type="PRINTS" id="PR00723">
    <property type="entry name" value="SUBTILISIN"/>
</dbReference>
<feature type="domain" description="SLH" evidence="8">
    <location>
        <begin position="845"/>
        <end position="902"/>
    </location>
</feature>
<dbReference type="InterPro" id="IPR036852">
    <property type="entry name" value="Peptidase_S8/S53_dom_sf"/>
</dbReference>
<dbReference type="Proteomes" id="UP000249260">
    <property type="component" value="Unassembled WGS sequence"/>
</dbReference>
<evidence type="ECO:0000256" key="6">
    <source>
        <dbReference type="RuleBase" id="RU003355"/>
    </source>
</evidence>
<keyword evidence="10" id="KW-1185">Reference proteome</keyword>
<dbReference type="GO" id="GO:0004252">
    <property type="term" value="F:serine-type endopeptidase activity"/>
    <property type="evidence" value="ECO:0007669"/>
    <property type="project" value="UniProtKB-UniRule"/>
</dbReference>
<keyword evidence="4 5" id="KW-0720">Serine protease</keyword>
<feature type="active site" description="Charge relay system" evidence="5">
    <location>
        <position position="426"/>
    </location>
</feature>
<name>A0A328TWE6_9BACL</name>
<dbReference type="SUPFAM" id="SSF89260">
    <property type="entry name" value="Collagen-binding domain"/>
    <property type="match status" value="1"/>
</dbReference>
<dbReference type="InterPro" id="IPR022398">
    <property type="entry name" value="Peptidase_S8_His-AS"/>
</dbReference>
<comment type="caution">
    <text evidence="9">The sequence shown here is derived from an EMBL/GenBank/DDBJ whole genome shotgun (WGS) entry which is preliminary data.</text>
</comment>
<dbReference type="InterPro" id="IPR023827">
    <property type="entry name" value="Peptidase_S8_Asp-AS"/>
</dbReference>
<keyword evidence="3 5" id="KW-0378">Hydrolase</keyword>
<dbReference type="PROSITE" id="PS00137">
    <property type="entry name" value="SUBTILASE_HIS"/>
    <property type="match status" value="1"/>
</dbReference>
<protein>
    <submittedName>
        <fullName evidence="9">Peptidase S8</fullName>
    </submittedName>
</protein>
<evidence type="ECO:0000313" key="10">
    <source>
        <dbReference type="Proteomes" id="UP000249260"/>
    </source>
</evidence>
<gene>
    <name evidence="9" type="ORF">DL346_23120</name>
</gene>
<evidence type="ECO:0000256" key="5">
    <source>
        <dbReference type="PROSITE-ProRule" id="PRU01240"/>
    </source>
</evidence>
<dbReference type="SUPFAM" id="SSF52743">
    <property type="entry name" value="Subtilisin-like"/>
    <property type="match status" value="1"/>
</dbReference>
<feature type="active site" description="Charge relay system" evidence="5">
    <location>
        <position position="235"/>
    </location>
</feature>
<dbReference type="GO" id="GO:0006508">
    <property type="term" value="P:proteolysis"/>
    <property type="evidence" value="ECO:0007669"/>
    <property type="project" value="UniProtKB-KW"/>
</dbReference>
<dbReference type="InterPro" id="IPR023828">
    <property type="entry name" value="Peptidase_S8_Ser-AS"/>
</dbReference>
<dbReference type="Gene3D" id="3.40.50.200">
    <property type="entry name" value="Peptidase S8/S53 domain"/>
    <property type="match status" value="1"/>
</dbReference>
<dbReference type="RefSeq" id="WP_133257562.1">
    <property type="nucleotide sequence ID" value="NZ_QLUW01000005.1"/>
</dbReference>
<dbReference type="Gene3D" id="2.60.120.380">
    <property type="match status" value="3"/>
</dbReference>
<evidence type="ECO:0000256" key="2">
    <source>
        <dbReference type="ARBA" id="ARBA00022670"/>
    </source>
</evidence>
<dbReference type="PANTHER" id="PTHR43399">
    <property type="entry name" value="SUBTILISIN-RELATED"/>
    <property type="match status" value="1"/>
</dbReference>
<dbReference type="InterPro" id="IPR001119">
    <property type="entry name" value="SLH_dom"/>
</dbReference>
<evidence type="ECO:0000256" key="4">
    <source>
        <dbReference type="ARBA" id="ARBA00022825"/>
    </source>
</evidence>
<keyword evidence="7" id="KW-0812">Transmembrane</keyword>
<dbReference type="InterPro" id="IPR015500">
    <property type="entry name" value="Peptidase_S8_subtilisin-rel"/>
</dbReference>
<dbReference type="InterPro" id="IPR051048">
    <property type="entry name" value="Peptidase_S8/S53_subtilisin"/>
</dbReference>
<keyword evidence="2 5" id="KW-0645">Protease</keyword>
<reference evidence="9 10" key="1">
    <citation type="submission" date="2018-06" db="EMBL/GenBank/DDBJ databases">
        <title>Paenibacillus montanisoli sp. nov., isolated from mountain area soil.</title>
        <authorList>
            <person name="Wu M."/>
        </authorList>
    </citation>
    <scope>NUCLEOTIDE SEQUENCE [LARGE SCALE GENOMIC DNA]</scope>
    <source>
        <strain evidence="9 10">RA17</strain>
    </source>
</reference>
<sequence length="1020" mass="108754">MMKNFMRYSINRIDYNRPSDATPEVPACGLASRACAGDGAAPAGGCAQPPVAPRSRRSRLARLALHAALAALLLWSAPAGAATAAAAGAAPAALPPAAAAGGPPIAAAAANPAAAGGHDEPAPTGGWLIKWRDPELAKPLPGTRVLRRLAMPGAAAVDVVRPEDPGADTSEWLLRLQRMPEIAYAEPISRVRLLAAEVQPNDPELPKQHHLDQIGAKAAWSKAHDQKALTIALIDTGVDLGHPDLKDNLVAGTNLVSPGKPPEDDNGHGTAVAGVLAGEGNNKAGIAGVLWHAKLMPIKALDQDGFGDEERLGKAILYAVDHGAKIIVLSVGLYRYSPYLRDIVQYAESKGALLVAASGNDGLALGAKAEVKYPAAYATVLAVSGADPDGQPEPRSNAGSEIDLAAPWHVYTTAPGGGYKHEEGTSMAAPQVAAAAALAWAVHPGYKPYQVRELLRQTARDIGKPGVDDASGYGLLQVDRVVTGLLKADGYEPNNTRQEARKFPLGKRIGAELAGGSDRDWYALDAPYDGVISIQLQSLTTPGTTTPILQMTHVAGGTVRGTKETKLGNQTIDWHVKKGRNEFELRFFDKTTKQRLSYLLTSTFEIAPDAYEINDKPYQAFTLKPQSQQLTGNFHQTGDRDWYAIHFETGGTLKLTLSTDSARIDPALAYQRQGEALHEIDENGEAESEVSEQIQVTPGLYYIRVHNGLSAQAGPSAAAYTLNLKLISKYTDPNEPNDKTYEATGVAPGSNYMGVIGANDADWYQLRTDSESVLSVQVSGIPSGIRMKAEVFDKRQKPLFTLQSARNQTRMAKEQRVQAGLYYVKVTANSSFDKQYYGLRIGAEPIVAGFRDIDGHWAEDAIASLSKSGIVKGSGNYRFHPDKSITRAEAVSMLVRAFEPVPIKGAGFSDVPATHWAYTAISEASGTGWIGGYPGGAFGPSRPITREEMASILLRVLRLNAGRPNASPFSDVETARWSSAAIQAMKRSGLLGGYPDGSFKPERTASRAEFAALLLRAVQM</sequence>
<dbReference type="AlphaFoldDB" id="A0A328TWE6"/>